<accession>A0A1J0GW70</accession>
<feature type="region of interest" description="Disordered" evidence="1">
    <location>
        <begin position="1"/>
        <end position="26"/>
    </location>
</feature>
<proteinExistence type="predicted"/>
<evidence type="ECO:0000313" key="3">
    <source>
        <dbReference type="Proteomes" id="UP000224898"/>
    </source>
</evidence>
<dbReference type="GeneID" id="55601394"/>
<name>A0A1J0GW70_9CAUD</name>
<dbReference type="KEGG" id="vg:55601394"/>
<evidence type="ECO:0000313" key="2">
    <source>
        <dbReference type="EMBL" id="APC46434.1"/>
    </source>
</evidence>
<organism evidence="2 3">
    <name type="scientific">Streptomyces phage BRock</name>
    <dbReference type="NCBI Taxonomy" id="1913591"/>
    <lineage>
        <taxon>Viruses</taxon>
        <taxon>Duplodnaviria</taxon>
        <taxon>Heunggongvirae</taxon>
        <taxon>Uroviricota</taxon>
        <taxon>Caudoviricetes</taxon>
        <taxon>Borockvirus</taxon>
        <taxon>Borockvirus brock</taxon>
    </lineage>
</organism>
<dbReference type="EMBL" id="KX925554">
    <property type="protein sequence ID" value="APC46434.1"/>
    <property type="molecule type" value="Genomic_DNA"/>
</dbReference>
<dbReference type="Proteomes" id="UP000224898">
    <property type="component" value="Segment"/>
</dbReference>
<sequence length="183" mass="22466">MSRTKKDRPYWVRANDPKSPRHASHTHTVYCREKTGEEPIYRRALAKDGWHWEDELIYMRPIYRIWPEEVPCTLDRMEQPPSVWRTRPRNRTDAEHNEHQRTAKHCNYWLDQDGDYVSGKFFKRLTHGAERSKVRNQLHNAIRDNGRWIDYPLLEDQDLWYEDWEEVDVHNDSKYASRGWWDW</sequence>
<keyword evidence="3" id="KW-1185">Reference proteome</keyword>
<dbReference type="RefSeq" id="YP_009831897.1">
    <property type="nucleotide sequence ID" value="NC_048650.1"/>
</dbReference>
<feature type="compositionally biased region" description="Basic and acidic residues" evidence="1">
    <location>
        <begin position="7"/>
        <end position="19"/>
    </location>
</feature>
<evidence type="ECO:0000256" key="1">
    <source>
        <dbReference type="SAM" id="MobiDB-lite"/>
    </source>
</evidence>
<protein>
    <submittedName>
        <fullName evidence="2">Uncharacterized protein</fullName>
    </submittedName>
</protein>
<reference evidence="2 3" key="1">
    <citation type="submission" date="2016-09" db="EMBL/GenBank/DDBJ databases">
        <title>Complete Genome Sequence of Streptomyces 5a phage BRock.</title>
        <authorList>
            <person name="Crossman A."/>
            <person name="Baron S."/>
            <person name="Jamdagni P."/>
            <person name="Khatri P."/>
            <person name="Sharma D."/>
            <person name="Pandey M."/>
            <person name="Goyal S."/>
            <person name="Kumar S."/>
            <person name="Phogat A."/>
            <person name="Chawla G."/>
            <person name="Pasricha M."/>
            <person name="Gupta K."/>
            <person name="Bazzad D."/>
            <person name="Aggarwal V."/>
            <person name="Poughat A."/>
            <person name="Singh K."/>
            <person name="Rana P."/>
            <person name="Gautam R."/>
            <person name="Sharma V."/>
            <person name="Tyagi D."/>
            <person name="Shahi A."/>
            <person name="Jangra N."/>
            <person name="Malik M."/>
            <person name="Sidhu P.K."/>
            <person name="Malik S."/>
            <person name="Ghalyan Y."/>
            <person name="Sharma S.S."/>
            <person name="Malik A."/>
            <person name="Chuttani R."/>
            <person name="Bamal N."/>
            <person name="Bhadula D."/>
            <person name="Batra A."/>
            <person name="Temple L."/>
            <person name="Nehra K."/>
        </authorList>
    </citation>
    <scope>NUCLEOTIDE SEQUENCE [LARGE SCALE GENOMIC DNA]</scope>
</reference>